<dbReference type="AlphaFoldDB" id="A0A1E3H597"/>
<proteinExistence type="predicted"/>
<feature type="region of interest" description="Disordered" evidence="1">
    <location>
        <begin position="50"/>
        <end position="74"/>
    </location>
</feature>
<name>A0A1E3H597_9HYPH</name>
<evidence type="ECO:0000313" key="3">
    <source>
        <dbReference type="Proteomes" id="UP000094622"/>
    </source>
</evidence>
<evidence type="ECO:0000256" key="1">
    <source>
        <dbReference type="SAM" id="MobiDB-lite"/>
    </source>
</evidence>
<organism evidence="2 3">
    <name type="scientific">Methylobrevis pamukkalensis</name>
    <dbReference type="NCBI Taxonomy" id="1439726"/>
    <lineage>
        <taxon>Bacteria</taxon>
        <taxon>Pseudomonadati</taxon>
        <taxon>Pseudomonadota</taxon>
        <taxon>Alphaproteobacteria</taxon>
        <taxon>Hyphomicrobiales</taxon>
        <taxon>Pleomorphomonadaceae</taxon>
        <taxon>Methylobrevis</taxon>
    </lineage>
</organism>
<comment type="caution">
    <text evidence="2">The sequence shown here is derived from an EMBL/GenBank/DDBJ whole genome shotgun (WGS) entry which is preliminary data.</text>
</comment>
<sequence length="74" mass="7639">MEAWLNDADPGLSATMIAVDKGLRRGERWLGCADKAAGLAERIACRVAGRRKTPPKATPVPPATPGEAAAGEGI</sequence>
<dbReference type="OrthoDB" id="7828598at2"/>
<protein>
    <submittedName>
        <fullName evidence="2">Uncharacterized protein</fullName>
    </submittedName>
</protein>
<keyword evidence="3" id="KW-1185">Reference proteome</keyword>
<accession>A0A1E3H597</accession>
<reference evidence="2 3" key="1">
    <citation type="submission" date="2016-07" db="EMBL/GenBank/DDBJ databases">
        <title>Draft Genome Sequence of Methylobrevis pamukkalensis PK2.</title>
        <authorList>
            <person name="Vasilenko O.V."/>
            <person name="Doronina N.V."/>
            <person name="Shmareva M.N."/>
            <person name="Tarlachkov S.V."/>
            <person name="Mustakhimov I."/>
            <person name="Trotsenko Y.A."/>
        </authorList>
    </citation>
    <scope>NUCLEOTIDE SEQUENCE [LARGE SCALE GENOMIC DNA]</scope>
    <source>
        <strain evidence="2 3">PK2</strain>
    </source>
</reference>
<dbReference type="RefSeq" id="WP_069306160.1">
    <property type="nucleotide sequence ID" value="NZ_MCRJ01000020.1"/>
</dbReference>
<dbReference type="Proteomes" id="UP000094622">
    <property type="component" value="Unassembled WGS sequence"/>
</dbReference>
<evidence type="ECO:0000313" key="2">
    <source>
        <dbReference type="EMBL" id="ODN71487.1"/>
    </source>
</evidence>
<dbReference type="EMBL" id="MCRJ01000020">
    <property type="protein sequence ID" value="ODN71487.1"/>
    <property type="molecule type" value="Genomic_DNA"/>
</dbReference>
<feature type="compositionally biased region" description="Low complexity" evidence="1">
    <location>
        <begin position="65"/>
        <end position="74"/>
    </location>
</feature>
<gene>
    <name evidence="2" type="ORF">A6302_01176</name>
</gene>